<dbReference type="Proteomes" id="UP000324222">
    <property type="component" value="Unassembled WGS sequence"/>
</dbReference>
<reference evidence="2 3" key="1">
    <citation type="submission" date="2019-05" db="EMBL/GenBank/DDBJ databases">
        <title>Another draft genome of Portunus trituberculatus and its Hox gene families provides insights of decapod evolution.</title>
        <authorList>
            <person name="Jeong J.-H."/>
            <person name="Song I."/>
            <person name="Kim S."/>
            <person name="Choi T."/>
            <person name="Kim D."/>
            <person name="Ryu S."/>
            <person name="Kim W."/>
        </authorList>
    </citation>
    <scope>NUCLEOTIDE SEQUENCE [LARGE SCALE GENOMIC DNA]</scope>
    <source>
        <tissue evidence="2">Muscle</tissue>
    </source>
</reference>
<name>A0A5B7GUC1_PORTR</name>
<feature type="region of interest" description="Disordered" evidence="1">
    <location>
        <begin position="32"/>
        <end position="55"/>
    </location>
</feature>
<gene>
    <name evidence="2" type="ORF">E2C01_055253</name>
</gene>
<accession>A0A5B7GUC1</accession>
<protein>
    <submittedName>
        <fullName evidence="2">Uncharacterized protein</fullName>
    </submittedName>
</protein>
<evidence type="ECO:0000313" key="3">
    <source>
        <dbReference type="Proteomes" id="UP000324222"/>
    </source>
</evidence>
<evidence type="ECO:0000256" key="1">
    <source>
        <dbReference type="SAM" id="MobiDB-lite"/>
    </source>
</evidence>
<evidence type="ECO:0000313" key="2">
    <source>
        <dbReference type="EMBL" id="MPC61189.1"/>
    </source>
</evidence>
<dbReference type="EMBL" id="VSRR010018281">
    <property type="protein sequence ID" value="MPC61189.1"/>
    <property type="molecule type" value="Genomic_DNA"/>
</dbReference>
<comment type="caution">
    <text evidence="2">The sequence shown here is derived from an EMBL/GenBank/DDBJ whole genome shotgun (WGS) entry which is preliminary data.</text>
</comment>
<sequence length="86" mass="9734">MESTREPYLYITTAQQGESEWRKVACYRKPRGESKMLGRGGQVHPTGPAGDSNGDQIMQSRVKVVLGEIWDILPIRLYVSFMFGEV</sequence>
<organism evidence="2 3">
    <name type="scientific">Portunus trituberculatus</name>
    <name type="common">Swimming crab</name>
    <name type="synonym">Neptunus trituberculatus</name>
    <dbReference type="NCBI Taxonomy" id="210409"/>
    <lineage>
        <taxon>Eukaryota</taxon>
        <taxon>Metazoa</taxon>
        <taxon>Ecdysozoa</taxon>
        <taxon>Arthropoda</taxon>
        <taxon>Crustacea</taxon>
        <taxon>Multicrustacea</taxon>
        <taxon>Malacostraca</taxon>
        <taxon>Eumalacostraca</taxon>
        <taxon>Eucarida</taxon>
        <taxon>Decapoda</taxon>
        <taxon>Pleocyemata</taxon>
        <taxon>Brachyura</taxon>
        <taxon>Eubrachyura</taxon>
        <taxon>Portunoidea</taxon>
        <taxon>Portunidae</taxon>
        <taxon>Portuninae</taxon>
        <taxon>Portunus</taxon>
    </lineage>
</organism>
<keyword evidence="3" id="KW-1185">Reference proteome</keyword>
<proteinExistence type="predicted"/>
<dbReference type="AlphaFoldDB" id="A0A5B7GUC1"/>